<name>A0A6J5RDV7_9CAUD</name>
<evidence type="ECO:0000256" key="1">
    <source>
        <dbReference type="SAM" id="MobiDB-lite"/>
    </source>
</evidence>
<evidence type="ECO:0000313" key="2">
    <source>
        <dbReference type="EMBL" id="CAB4189784.1"/>
    </source>
</evidence>
<accession>A0A6J5RDV7</accession>
<protein>
    <submittedName>
        <fullName evidence="2">Uncharacterized protein</fullName>
    </submittedName>
</protein>
<feature type="region of interest" description="Disordered" evidence="1">
    <location>
        <begin position="216"/>
        <end position="245"/>
    </location>
</feature>
<gene>
    <name evidence="2" type="ORF">UFOVP1192_14</name>
</gene>
<reference evidence="2" key="1">
    <citation type="submission" date="2020-05" db="EMBL/GenBank/DDBJ databases">
        <authorList>
            <person name="Chiriac C."/>
            <person name="Salcher M."/>
            <person name="Ghai R."/>
            <person name="Kavagutti S V."/>
        </authorList>
    </citation>
    <scope>NUCLEOTIDE SEQUENCE</scope>
</reference>
<dbReference type="EMBL" id="LR797151">
    <property type="protein sequence ID" value="CAB4189784.1"/>
    <property type="molecule type" value="Genomic_DNA"/>
</dbReference>
<proteinExistence type="predicted"/>
<organism evidence="2">
    <name type="scientific">uncultured Caudovirales phage</name>
    <dbReference type="NCBI Taxonomy" id="2100421"/>
    <lineage>
        <taxon>Viruses</taxon>
        <taxon>Duplodnaviria</taxon>
        <taxon>Heunggongvirae</taxon>
        <taxon>Uroviricota</taxon>
        <taxon>Caudoviricetes</taxon>
        <taxon>Peduoviridae</taxon>
        <taxon>Maltschvirus</taxon>
        <taxon>Maltschvirus maltsch</taxon>
    </lineage>
</organism>
<feature type="compositionally biased region" description="Low complexity" evidence="1">
    <location>
        <begin position="223"/>
        <end position="235"/>
    </location>
</feature>
<sequence>MSYALAVGGGMMALGMASSFMGSMGSNQAAEAAAMQQAMMKRNAEFQRQWSVDVNNRNILKQNLAKAFQNKYIENIALDQRAIGEIYNKMGFDNSKSQFSKQTNQINSALLSSISGRNISANSGTARALLRQNMTNAHTNMLNLNISNMNKNRDLITTYNNMLAKRDFNYTDTIKYIAGDTSSVNNQTSTGMMFAQAGIAGLSAGLQGYSMAGGFNSKPPTTPTASGAPPIGGPAFDSGAFNRSL</sequence>